<name>A0A1E3Q8W1_LIPST</name>
<organism evidence="1 2">
    <name type="scientific">Lipomyces starkeyi NRRL Y-11557</name>
    <dbReference type="NCBI Taxonomy" id="675824"/>
    <lineage>
        <taxon>Eukaryota</taxon>
        <taxon>Fungi</taxon>
        <taxon>Dikarya</taxon>
        <taxon>Ascomycota</taxon>
        <taxon>Saccharomycotina</taxon>
        <taxon>Lipomycetes</taxon>
        <taxon>Lipomycetales</taxon>
        <taxon>Lipomycetaceae</taxon>
        <taxon>Lipomyces</taxon>
    </lineage>
</organism>
<dbReference type="EMBL" id="KV454292">
    <property type="protein sequence ID" value="ODQ74040.1"/>
    <property type="molecule type" value="Genomic_DNA"/>
</dbReference>
<sequence length="159" mass="18023">MVQGIMDRLPSGHKECTMTLNLVVTPGQTEFTKALMEALDIVSYCNIASDDELYTLFMENAVELITHILRQSYGITNKVDPDTGASRTSVYIVPRAINLLALKRNDAFVHYQRITHITAAIRYVLRSIMLYNVMTREEQDGQTTYNYMGDGRLYSATSQ</sequence>
<protein>
    <submittedName>
        <fullName evidence="1">Uncharacterized protein</fullName>
    </submittedName>
</protein>
<proteinExistence type="predicted"/>
<gene>
    <name evidence="1" type="ORF">LIPSTDRAFT_62121</name>
</gene>
<dbReference type="AlphaFoldDB" id="A0A1E3Q8W1"/>
<dbReference type="Proteomes" id="UP000094385">
    <property type="component" value="Unassembled WGS sequence"/>
</dbReference>
<reference evidence="1 2" key="1">
    <citation type="journal article" date="2016" name="Proc. Natl. Acad. Sci. U.S.A.">
        <title>Comparative genomics of biotechnologically important yeasts.</title>
        <authorList>
            <person name="Riley R."/>
            <person name="Haridas S."/>
            <person name="Wolfe K.H."/>
            <person name="Lopes M.R."/>
            <person name="Hittinger C.T."/>
            <person name="Goeker M."/>
            <person name="Salamov A.A."/>
            <person name="Wisecaver J.H."/>
            <person name="Long T.M."/>
            <person name="Calvey C.H."/>
            <person name="Aerts A.L."/>
            <person name="Barry K.W."/>
            <person name="Choi C."/>
            <person name="Clum A."/>
            <person name="Coughlan A.Y."/>
            <person name="Deshpande S."/>
            <person name="Douglass A.P."/>
            <person name="Hanson S.J."/>
            <person name="Klenk H.-P."/>
            <person name="LaButti K.M."/>
            <person name="Lapidus A."/>
            <person name="Lindquist E.A."/>
            <person name="Lipzen A.M."/>
            <person name="Meier-Kolthoff J.P."/>
            <person name="Ohm R.A."/>
            <person name="Otillar R.P."/>
            <person name="Pangilinan J.L."/>
            <person name="Peng Y."/>
            <person name="Rokas A."/>
            <person name="Rosa C.A."/>
            <person name="Scheuner C."/>
            <person name="Sibirny A.A."/>
            <person name="Slot J.C."/>
            <person name="Stielow J.B."/>
            <person name="Sun H."/>
            <person name="Kurtzman C.P."/>
            <person name="Blackwell M."/>
            <person name="Grigoriev I.V."/>
            <person name="Jeffries T.W."/>
        </authorList>
    </citation>
    <scope>NUCLEOTIDE SEQUENCE [LARGE SCALE GENOMIC DNA]</scope>
    <source>
        <strain evidence="1 2">NRRL Y-11557</strain>
    </source>
</reference>
<evidence type="ECO:0000313" key="1">
    <source>
        <dbReference type="EMBL" id="ODQ74040.1"/>
    </source>
</evidence>
<evidence type="ECO:0000313" key="2">
    <source>
        <dbReference type="Proteomes" id="UP000094385"/>
    </source>
</evidence>
<accession>A0A1E3Q8W1</accession>
<keyword evidence="2" id="KW-1185">Reference proteome</keyword>